<dbReference type="PANTHER" id="PTHR11733:SF167">
    <property type="entry name" value="FI17812P1-RELATED"/>
    <property type="match status" value="1"/>
</dbReference>
<feature type="domain" description="Peptidase M13 C-terminal" evidence="8">
    <location>
        <begin position="476"/>
        <end position="674"/>
    </location>
</feature>
<dbReference type="AlphaFoldDB" id="A0A7S0W8X8"/>
<evidence type="ECO:0000256" key="5">
    <source>
        <dbReference type="ARBA" id="ARBA00022801"/>
    </source>
</evidence>
<dbReference type="InterPro" id="IPR024079">
    <property type="entry name" value="MetalloPept_cat_dom_sf"/>
</dbReference>
<protein>
    <recommendedName>
        <fullName evidence="11">Peptidase M13 C-terminal domain-containing protein</fullName>
    </recommendedName>
</protein>
<keyword evidence="6" id="KW-0862">Zinc</keyword>
<keyword evidence="7" id="KW-0482">Metalloprotease</keyword>
<evidence type="ECO:0000256" key="6">
    <source>
        <dbReference type="ARBA" id="ARBA00022833"/>
    </source>
</evidence>
<evidence type="ECO:0008006" key="11">
    <source>
        <dbReference type="Google" id="ProtNLM"/>
    </source>
</evidence>
<dbReference type="Gene3D" id="3.40.390.10">
    <property type="entry name" value="Collagenase (Catalytic Domain)"/>
    <property type="match status" value="1"/>
</dbReference>
<evidence type="ECO:0000259" key="8">
    <source>
        <dbReference type="Pfam" id="PF01431"/>
    </source>
</evidence>
<organism evidence="10">
    <name type="scientific">Hemiselmis tepida</name>
    <dbReference type="NCBI Taxonomy" id="464990"/>
    <lineage>
        <taxon>Eukaryota</taxon>
        <taxon>Cryptophyceae</taxon>
        <taxon>Cryptomonadales</taxon>
        <taxon>Hemiselmidaceae</taxon>
        <taxon>Hemiselmis</taxon>
    </lineage>
</organism>
<dbReference type="CDD" id="cd08662">
    <property type="entry name" value="M13"/>
    <property type="match status" value="1"/>
</dbReference>
<dbReference type="InterPro" id="IPR042089">
    <property type="entry name" value="Peptidase_M13_dom_2"/>
</dbReference>
<dbReference type="GO" id="GO:0005886">
    <property type="term" value="C:plasma membrane"/>
    <property type="evidence" value="ECO:0007669"/>
    <property type="project" value="TreeGrafter"/>
</dbReference>
<feature type="domain" description="Peptidase M13 N-terminal" evidence="9">
    <location>
        <begin position="35"/>
        <end position="423"/>
    </location>
</feature>
<evidence type="ECO:0000256" key="4">
    <source>
        <dbReference type="ARBA" id="ARBA00022723"/>
    </source>
</evidence>
<evidence type="ECO:0000313" key="10">
    <source>
        <dbReference type="EMBL" id="CAD8801187.1"/>
    </source>
</evidence>
<comment type="cofactor">
    <cofactor evidence="1">
        <name>Zn(2+)</name>
        <dbReference type="ChEBI" id="CHEBI:29105"/>
    </cofactor>
</comment>
<dbReference type="GO" id="GO:0004222">
    <property type="term" value="F:metalloendopeptidase activity"/>
    <property type="evidence" value="ECO:0007669"/>
    <property type="project" value="InterPro"/>
</dbReference>
<dbReference type="GO" id="GO:0046872">
    <property type="term" value="F:metal ion binding"/>
    <property type="evidence" value="ECO:0007669"/>
    <property type="project" value="UniProtKB-KW"/>
</dbReference>
<dbReference type="SUPFAM" id="SSF55486">
    <property type="entry name" value="Metalloproteases ('zincins'), catalytic domain"/>
    <property type="match status" value="1"/>
</dbReference>
<dbReference type="Pfam" id="PF01431">
    <property type="entry name" value="Peptidase_M13"/>
    <property type="match status" value="1"/>
</dbReference>
<evidence type="ECO:0000256" key="2">
    <source>
        <dbReference type="ARBA" id="ARBA00007357"/>
    </source>
</evidence>
<dbReference type="InterPro" id="IPR000718">
    <property type="entry name" value="Peptidase_M13"/>
</dbReference>
<proteinExistence type="inferred from homology"/>
<evidence type="ECO:0000256" key="7">
    <source>
        <dbReference type="ARBA" id="ARBA00023049"/>
    </source>
</evidence>
<evidence type="ECO:0000256" key="1">
    <source>
        <dbReference type="ARBA" id="ARBA00001947"/>
    </source>
</evidence>
<accession>A0A7S0W8X8</accession>
<dbReference type="Gene3D" id="1.10.1380.10">
    <property type="entry name" value="Neutral endopeptidase , domain2"/>
    <property type="match status" value="1"/>
</dbReference>
<dbReference type="PRINTS" id="PR00786">
    <property type="entry name" value="NEPRILYSIN"/>
</dbReference>
<evidence type="ECO:0000256" key="3">
    <source>
        <dbReference type="ARBA" id="ARBA00022670"/>
    </source>
</evidence>
<reference evidence="10" key="1">
    <citation type="submission" date="2021-01" db="EMBL/GenBank/DDBJ databases">
        <authorList>
            <person name="Corre E."/>
            <person name="Pelletier E."/>
            <person name="Niang G."/>
            <person name="Scheremetjew M."/>
            <person name="Finn R."/>
            <person name="Kale V."/>
            <person name="Holt S."/>
            <person name="Cochrane G."/>
            <person name="Meng A."/>
            <person name="Brown T."/>
            <person name="Cohen L."/>
        </authorList>
    </citation>
    <scope>NUCLEOTIDE SEQUENCE</scope>
    <source>
        <strain evidence="10">CCMP443</strain>
    </source>
</reference>
<dbReference type="InterPro" id="IPR018497">
    <property type="entry name" value="Peptidase_M13_C"/>
</dbReference>
<keyword evidence="5" id="KW-0378">Hydrolase</keyword>
<dbReference type="PROSITE" id="PS51885">
    <property type="entry name" value="NEPRILYSIN"/>
    <property type="match status" value="1"/>
</dbReference>
<gene>
    <name evidence="10" type="ORF">HTEP1355_LOCUS14860</name>
</gene>
<keyword evidence="3" id="KW-0645">Protease</keyword>
<dbReference type="InterPro" id="IPR008753">
    <property type="entry name" value="Peptidase_M13_N"/>
</dbReference>
<keyword evidence="4" id="KW-0479">Metal-binding</keyword>
<sequence length="704" mass="79919">MLFGSRHRTTFLDELEKGGNFPPAVHSAMDFNVDPCDNFFQYACGAWQKKAVIPAEQGGIAKSWDTAEDKSYAALHQLMLAEYPAESPYRKVHDWFKSCMDLKEVQEKKAAPLKPWLASVEAIDSHEKLWDTLVLFQLWSIPTMIKLSVSADEKEPLKHDLFLEPSGLVLPDSSYYDTEDDDDAKKHVKALHHYLKTITMLAGYSEEEACASADRTIEVEKMLAKFQDGEPWVSIEDSYMHYNKSQLEAHSPNIPWDRYFGGLSAGCKQAGLECLHSLGQNNNLVMDAPYFYQKLSEAFGNHSADFWKPYLRTHVIYNLSPLLSDDFLNATFKLDAELDGVEDQPARWHKCVAAVQHGLPGLTDQLYVKNYFPESAKKVALSMMEQLREAFIANLKNVGWMDDKTRAAAMHKARSIDFNIGSPDTWPAIWDGYKVDPSNYFENSMLAYHSKQVWKLSQVDKPVNRKEWSMRASEVNAYYDNGVTALFVPAAVLQAPFFSQNYSAERNFGGIATVMGHEFTHGFDDTGRKYDAKSRLRQWWDRPAVNKFRSHSRCISDLYEGFTIADAQVDGNGTLGENIADMGGLKISLMAYENLHEQEHGGAAPSNGDKRTFFVAFAQNWCDKERFKSQQEEVLTDEHSPDIFRVNGPVSQSHEFSRVFGCPAGSPMNPVKKCVLWKDSRPSEQLATWRRRKALGALRDVLHR</sequence>
<dbReference type="GO" id="GO:0016485">
    <property type="term" value="P:protein processing"/>
    <property type="evidence" value="ECO:0007669"/>
    <property type="project" value="TreeGrafter"/>
</dbReference>
<dbReference type="PANTHER" id="PTHR11733">
    <property type="entry name" value="ZINC METALLOPROTEASE FAMILY M13 NEPRILYSIN-RELATED"/>
    <property type="match status" value="1"/>
</dbReference>
<dbReference type="Pfam" id="PF05649">
    <property type="entry name" value="Peptidase_M13_N"/>
    <property type="match status" value="1"/>
</dbReference>
<comment type="similarity">
    <text evidence="2">Belongs to the peptidase M13 family.</text>
</comment>
<dbReference type="EMBL" id="HBFN01025638">
    <property type="protein sequence ID" value="CAD8801187.1"/>
    <property type="molecule type" value="Transcribed_RNA"/>
</dbReference>
<name>A0A7S0W8X8_9CRYP</name>
<evidence type="ECO:0000259" key="9">
    <source>
        <dbReference type="Pfam" id="PF05649"/>
    </source>
</evidence>